<feature type="compositionally biased region" description="Pro residues" evidence="1">
    <location>
        <begin position="17"/>
        <end position="26"/>
    </location>
</feature>
<feature type="compositionally biased region" description="Basic and acidic residues" evidence="1">
    <location>
        <begin position="30"/>
        <end position="61"/>
    </location>
</feature>
<dbReference type="AlphaFoldDB" id="A0A2V1DN40"/>
<name>A0A2V1DN40_9PLEO</name>
<gene>
    <name evidence="2" type="ORF">DM02DRAFT_629497</name>
</gene>
<feature type="compositionally biased region" description="Polar residues" evidence="1">
    <location>
        <begin position="133"/>
        <end position="164"/>
    </location>
</feature>
<feature type="region of interest" description="Disordered" evidence="1">
    <location>
        <begin position="127"/>
        <end position="205"/>
    </location>
</feature>
<dbReference type="Proteomes" id="UP000244855">
    <property type="component" value="Unassembled WGS sequence"/>
</dbReference>
<organism evidence="2 3">
    <name type="scientific">Periconia macrospinosa</name>
    <dbReference type="NCBI Taxonomy" id="97972"/>
    <lineage>
        <taxon>Eukaryota</taxon>
        <taxon>Fungi</taxon>
        <taxon>Dikarya</taxon>
        <taxon>Ascomycota</taxon>
        <taxon>Pezizomycotina</taxon>
        <taxon>Dothideomycetes</taxon>
        <taxon>Pleosporomycetidae</taxon>
        <taxon>Pleosporales</taxon>
        <taxon>Massarineae</taxon>
        <taxon>Periconiaceae</taxon>
        <taxon>Periconia</taxon>
    </lineage>
</organism>
<sequence length="205" mass="23265">MPNRHPPHSKRPRIIPQSPPSMMPKSPPRRTSEYSQRNDKIDAWSPKCDTDCDDRYHESPRSSRPNLLFGGFKDGHRYRIKNGYFTESEEDNELGTRVLVDYGTSQGMHGSSVSGQPEPRALYFSELMKDQRPTSASRSGHQTVSSLNQRGASSFTHSNASTVQPRGRGKGKQEVKNHESEEEKRKKKEGTVKGKAKWTPVNIHY</sequence>
<feature type="compositionally biased region" description="Basic and acidic residues" evidence="1">
    <location>
        <begin position="171"/>
        <end position="192"/>
    </location>
</feature>
<proteinExistence type="predicted"/>
<keyword evidence="3" id="KW-1185">Reference proteome</keyword>
<feature type="compositionally biased region" description="Basic residues" evidence="1">
    <location>
        <begin position="1"/>
        <end position="13"/>
    </location>
</feature>
<protein>
    <submittedName>
        <fullName evidence="2">Uncharacterized protein</fullName>
    </submittedName>
</protein>
<accession>A0A2V1DN40</accession>
<reference evidence="2 3" key="1">
    <citation type="journal article" date="2018" name="Sci. Rep.">
        <title>Comparative genomics provides insights into the lifestyle and reveals functional heterogeneity of dark septate endophytic fungi.</title>
        <authorList>
            <person name="Knapp D.G."/>
            <person name="Nemeth J.B."/>
            <person name="Barry K."/>
            <person name="Hainaut M."/>
            <person name="Henrissat B."/>
            <person name="Johnson J."/>
            <person name="Kuo A."/>
            <person name="Lim J.H.P."/>
            <person name="Lipzen A."/>
            <person name="Nolan M."/>
            <person name="Ohm R.A."/>
            <person name="Tamas L."/>
            <person name="Grigoriev I.V."/>
            <person name="Spatafora J.W."/>
            <person name="Nagy L.G."/>
            <person name="Kovacs G.M."/>
        </authorList>
    </citation>
    <scope>NUCLEOTIDE SEQUENCE [LARGE SCALE GENOMIC DNA]</scope>
    <source>
        <strain evidence="2 3">DSE2036</strain>
    </source>
</reference>
<evidence type="ECO:0000313" key="2">
    <source>
        <dbReference type="EMBL" id="PVH99271.1"/>
    </source>
</evidence>
<feature type="region of interest" description="Disordered" evidence="1">
    <location>
        <begin position="1"/>
        <end position="74"/>
    </location>
</feature>
<dbReference type="EMBL" id="KZ805395">
    <property type="protein sequence ID" value="PVH99271.1"/>
    <property type="molecule type" value="Genomic_DNA"/>
</dbReference>
<evidence type="ECO:0000256" key="1">
    <source>
        <dbReference type="SAM" id="MobiDB-lite"/>
    </source>
</evidence>
<evidence type="ECO:0000313" key="3">
    <source>
        <dbReference type="Proteomes" id="UP000244855"/>
    </source>
</evidence>